<proteinExistence type="predicted"/>
<protein>
    <submittedName>
        <fullName evidence="1">Uncharacterized protein</fullName>
    </submittedName>
</protein>
<comment type="caution">
    <text evidence="1">The sequence shown here is derived from an EMBL/GenBank/DDBJ whole genome shotgun (WGS) entry which is preliminary data.</text>
</comment>
<dbReference type="EMBL" id="JAENHL010000008">
    <property type="protein sequence ID" value="MBK1871013.1"/>
    <property type="molecule type" value="Genomic_DNA"/>
</dbReference>
<sequence>MAGALSDLMSVSQVYLVPASILFGAIGVATTEQLKTLISLLGLLTSAIWFYRISVWQGVDNIDWLTTLTLSGIFVLSWTISLIAHARNWRREVRKA</sequence>
<evidence type="ECO:0000313" key="2">
    <source>
        <dbReference type="Proteomes" id="UP000616151"/>
    </source>
</evidence>
<evidence type="ECO:0000313" key="1">
    <source>
        <dbReference type="EMBL" id="MBK1871013.1"/>
    </source>
</evidence>
<keyword evidence="2" id="KW-1185">Reference proteome</keyword>
<name>A0ACC5RF28_9HYPH</name>
<dbReference type="Proteomes" id="UP000616151">
    <property type="component" value="Unassembled WGS sequence"/>
</dbReference>
<reference evidence="1" key="1">
    <citation type="submission" date="2021-01" db="EMBL/GenBank/DDBJ databases">
        <authorList>
            <person name="Sun Q."/>
        </authorList>
    </citation>
    <scope>NUCLEOTIDE SEQUENCE</scope>
    <source>
        <strain evidence="1">YIM B02566</strain>
    </source>
</reference>
<gene>
    <name evidence="1" type="ORF">JHL16_31900</name>
</gene>
<accession>A0ACC5RF28</accession>
<organism evidence="1 2">
    <name type="scientific">Taklimakanibacter albus</name>
    <dbReference type="NCBI Taxonomy" id="2800327"/>
    <lineage>
        <taxon>Bacteria</taxon>
        <taxon>Pseudomonadati</taxon>
        <taxon>Pseudomonadota</taxon>
        <taxon>Alphaproteobacteria</taxon>
        <taxon>Hyphomicrobiales</taxon>
        <taxon>Aestuariivirgaceae</taxon>
        <taxon>Taklimakanibacter</taxon>
    </lineage>
</organism>